<feature type="compositionally biased region" description="Basic residues" evidence="1">
    <location>
        <begin position="1"/>
        <end position="14"/>
    </location>
</feature>
<evidence type="ECO:0000313" key="2">
    <source>
        <dbReference type="EMBL" id="SVD88075.1"/>
    </source>
</evidence>
<dbReference type="AlphaFoldDB" id="A0A382YYZ7"/>
<gene>
    <name evidence="2" type="ORF">METZ01_LOCUS440929</name>
</gene>
<protein>
    <submittedName>
        <fullName evidence="2">Uncharacterized protein</fullName>
    </submittedName>
</protein>
<reference evidence="2" key="1">
    <citation type="submission" date="2018-05" db="EMBL/GenBank/DDBJ databases">
        <authorList>
            <person name="Lanie J.A."/>
            <person name="Ng W.-L."/>
            <person name="Kazmierczak K.M."/>
            <person name="Andrzejewski T.M."/>
            <person name="Davidsen T.M."/>
            <person name="Wayne K.J."/>
            <person name="Tettelin H."/>
            <person name="Glass J.I."/>
            <person name="Rusch D."/>
            <person name="Podicherti R."/>
            <person name="Tsui H.-C.T."/>
            <person name="Winkler M.E."/>
        </authorList>
    </citation>
    <scope>NUCLEOTIDE SEQUENCE</scope>
</reference>
<accession>A0A382YYZ7</accession>
<dbReference type="EMBL" id="UINC01179406">
    <property type="protein sequence ID" value="SVD88075.1"/>
    <property type="molecule type" value="Genomic_DNA"/>
</dbReference>
<evidence type="ECO:0000256" key="1">
    <source>
        <dbReference type="SAM" id="MobiDB-lite"/>
    </source>
</evidence>
<organism evidence="2">
    <name type="scientific">marine metagenome</name>
    <dbReference type="NCBI Taxonomy" id="408172"/>
    <lineage>
        <taxon>unclassified sequences</taxon>
        <taxon>metagenomes</taxon>
        <taxon>ecological metagenomes</taxon>
    </lineage>
</organism>
<feature type="non-terminal residue" evidence="2">
    <location>
        <position position="29"/>
    </location>
</feature>
<sequence length="29" mass="3591">MARKRRKLTKKRLQEKHNREQMLKASIDP</sequence>
<feature type="region of interest" description="Disordered" evidence="1">
    <location>
        <begin position="1"/>
        <end position="29"/>
    </location>
</feature>
<name>A0A382YYZ7_9ZZZZ</name>
<proteinExistence type="predicted"/>